<dbReference type="AlphaFoldDB" id="A0A914RAM4"/>
<dbReference type="Proteomes" id="UP000887564">
    <property type="component" value="Unplaced"/>
</dbReference>
<dbReference type="WBParaSite" id="PEQ_0000372101-mRNA-1">
    <property type="protein sequence ID" value="PEQ_0000372101-mRNA-1"/>
    <property type="gene ID" value="PEQ_0000372101"/>
</dbReference>
<evidence type="ECO:0000313" key="1">
    <source>
        <dbReference type="Proteomes" id="UP000887564"/>
    </source>
</evidence>
<proteinExistence type="predicted"/>
<organism evidence="1 2">
    <name type="scientific">Parascaris equorum</name>
    <name type="common">Equine roundworm</name>
    <dbReference type="NCBI Taxonomy" id="6256"/>
    <lineage>
        <taxon>Eukaryota</taxon>
        <taxon>Metazoa</taxon>
        <taxon>Ecdysozoa</taxon>
        <taxon>Nematoda</taxon>
        <taxon>Chromadorea</taxon>
        <taxon>Rhabditida</taxon>
        <taxon>Spirurina</taxon>
        <taxon>Ascaridomorpha</taxon>
        <taxon>Ascaridoidea</taxon>
        <taxon>Ascarididae</taxon>
        <taxon>Parascaris</taxon>
    </lineage>
</organism>
<reference evidence="2" key="1">
    <citation type="submission" date="2022-11" db="UniProtKB">
        <authorList>
            <consortium name="WormBaseParasite"/>
        </authorList>
    </citation>
    <scope>IDENTIFICATION</scope>
</reference>
<name>A0A914RAM4_PAREQ</name>
<dbReference type="Gene3D" id="1.20.120.560">
    <property type="entry name" value="alix/aip1 in complex with the ypdl late domain"/>
    <property type="match status" value="1"/>
</dbReference>
<accession>A0A914RAM4</accession>
<evidence type="ECO:0000313" key="2">
    <source>
        <dbReference type="WBParaSite" id="PEQ_0000372101-mRNA-1"/>
    </source>
</evidence>
<keyword evidence="1" id="KW-1185">Reference proteome</keyword>
<sequence>MTTAFLKAMADSQILNEEQLSTAKINEIYGPLKDKVCETIKKQESCLAEVEVSATVDYLGAKYFPSLVFVRLIMNGS</sequence>
<protein>
    <submittedName>
        <fullName evidence="2">Uncharacterized protein</fullName>
    </submittedName>
</protein>